<dbReference type="EC" id="6.3.5.1" evidence="7 8"/>
<evidence type="ECO:0000259" key="11">
    <source>
        <dbReference type="PROSITE" id="PS50263"/>
    </source>
</evidence>
<dbReference type="SUPFAM" id="SSF52402">
    <property type="entry name" value="Adenine nucleotide alpha hydrolases-like"/>
    <property type="match status" value="1"/>
</dbReference>
<dbReference type="SUPFAM" id="SSF56317">
    <property type="entry name" value="Carbon-nitrogen hydrolase"/>
    <property type="match status" value="1"/>
</dbReference>
<keyword evidence="6 7" id="KW-0520">NAD</keyword>
<comment type="caution">
    <text evidence="12">The sequence shown here is derived from an EMBL/GenBank/DDBJ whole genome shotgun (WGS) entry which is preliminary data.</text>
</comment>
<evidence type="ECO:0000256" key="4">
    <source>
        <dbReference type="ARBA" id="ARBA00022741"/>
    </source>
</evidence>
<dbReference type="InterPro" id="IPR041856">
    <property type="entry name" value="NAD+_synth_C"/>
</dbReference>
<evidence type="ECO:0000256" key="5">
    <source>
        <dbReference type="ARBA" id="ARBA00022840"/>
    </source>
</evidence>
<comment type="function">
    <text evidence="7">Catalyzes the ATP-dependent amidation of deamido-NAD to form NAD. Uses L-glutamine as a nitrogen source.</text>
</comment>
<feature type="binding site" evidence="7">
    <location>
        <begin position="491"/>
        <end position="494"/>
    </location>
    <ligand>
        <name>deamido-NAD(+)</name>
        <dbReference type="ChEBI" id="CHEBI:58437"/>
        <note>ligand shared between two neighboring subunits</note>
    </ligand>
</feature>
<dbReference type="AlphaFoldDB" id="A0A0F5K1L9"/>
<evidence type="ECO:0000256" key="3">
    <source>
        <dbReference type="ARBA" id="ARBA00022598"/>
    </source>
</evidence>
<evidence type="ECO:0000256" key="6">
    <source>
        <dbReference type="ARBA" id="ARBA00023027"/>
    </source>
</evidence>
<keyword evidence="5 7" id="KW-0067">ATP-binding</keyword>
<dbReference type="InterPro" id="IPR003010">
    <property type="entry name" value="C-N_Hydrolase"/>
</dbReference>
<dbReference type="Proteomes" id="UP000033618">
    <property type="component" value="Unassembled WGS sequence"/>
</dbReference>
<dbReference type="OrthoDB" id="8817375at2"/>
<dbReference type="InterPro" id="IPR036526">
    <property type="entry name" value="C-N_Hydrolase_sf"/>
</dbReference>
<dbReference type="GO" id="GO:0003952">
    <property type="term" value="F:NAD+ synthase (glutamine-hydrolyzing) activity"/>
    <property type="evidence" value="ECO:0007669"/>
    <property type="project" value="UniProtKB-UniRule"/>
</dbReference>
<evidence type="ECO:0000256" key="2">
    <source>
        <dbReference type="ARBA" id="ARBA00007145"/>
    </source>
</evidence>
<dbReference type="CDD" id="cd07570">
    <property type="entry name" value="GAT_Gln-NAD-synth"/>
    <property type="match status" value="1"/>
</dbReference>
<dbReference type="Pfam" id="PF00795">
    <property type="entry name" value="CN_hydrolase"/>
    <property type="match status" value="1"/>
</dbReference>
<feature type="binding site" evidence="7">
    <location>
        <position position="481"/>
    </location>
    <ligand>
        <name>ATP</name>
        <dbReference type="ChEBI" id="CHEBI:30616"/>
    </ligand>
</feature>
<sequence>MTDFFSMYRHGFVRAAVAIPPVVVADPAANVAETIRLMQAAALEGARLTVLPELGLSAYSNDELFFQRALLDGVRDAIVRLRNATAEIAGLVIAGAPLEWRGRIYNTAVVCHRGQILGVVPKTYLPNYGEFYEKRYFASGAGLTGETMRLGESDVPFGVDLLFHASDHADFTLGIEICEDLWSPIPPSAYAAHAGATVIANLSASNITVGKAEYRRLHVRSHSARCQVAYLYSAAGRGESTTDLAWDGHAIVCENGDILAETPRFADEAQLLISDIDLQRICQERLRMQTSDDCARATAVHPYRTICFSLQPPTAPTGKLRRRSDRFPFVPADLAMLDANCEETLMIQSHGLATRLRATGLKHVVVGVSGGLDSTYALLVCALTMDRLGLDRANILAYTMPGYATSGHTLDNAWALMRVLGVHASEIDIRPVSDRTLKDIGHPAADGEPRYDVTYENVQAGARSAYLFRLANANRALVIGTGDLSELALGWCTYGVGDQMSHYNLNGSVPKTLIQHMVRWLADRCRFGADTSRILKRIVETEISPELIPSESGALTQRTEDTIGPYALQDFNLYYVTRFGFAPSKIAFLAWHAWQDAQSGDWPALTTAHPSYDLATIKHWLGVFVRRFFEGSQFKRSALPNGPKVATGSSLSPRGDWRAPSDSVASAWLAELNASVPDGP</sequence>
<evidence type="ECO:0000256" key="7">
    <source>
        <dbReference type="HAMAP-Rule" id="MF_02090"/>
    </source>
</evidence>
<feature type="binding site" evidence="7">
    <location>
        <position position="486"/>
    </location>
    <ligand>
        <name>deamido-NAD(+)</name>
        <dbReference type="ChEBI" id="CHEBI:58437"/>
        <note>ligand shared between two neighboring subunits</note>
    </ligand>
</feature>
<reference evidence="12 13" key="1">
    <citation type="submission" date="2015-03" db="EMBL/GenBank/DDBJ databases">
        <title>Draft Genome Sequence of Burkholderia andropogonis type strain ICMP2807, isolated from Sorghum bicolor.</title>
        <authorList>
            <person name="Lopes-Santos L."/>
            <person name="Castro D.B."/>
            <person name="Ottoboni L.M."/>
            <person name="Park D."/>
            <person name="Weirc B.S."/>
            <person name="Destefano S.A."/>
        </authorList>
    </citation>
    <scope>NUCLEOTIDE SEQUENCE [LARGE SCALE GENOMIC DNA]</scope>
    <source>
        <strain evidence="12 13">ICMP2807</strain>
    </source>
</reference>
<proteinExistence type="inferred from homology"/>
<organism evidence="12 13">
    <name type="scientific">Robbsia andropogonis</name>
    <dbReference type="NCBI Taxonomy" id="28092"/>
    <lineage>
        <taxon>Bacteria</taxon>
        <taxon>Pseudomonadati</taxon>
        <taxon>Pseudomonadota</taxon>
        <taxon>Betaproteobacteria</taxon>
        <taxon>Burkholderiales</taxon>
        <taxon>Burkholderiaceae</taxon>
        <taxon>Robbsia</taxon>
    </lineage>
</organism>
<comment type="catalytic activity">
    <reaction evidence="7 8">
        <text>deamido-NAD(+) + L-glutamine + ATP + H2O = L-glutamate + AMP + diphosphate + NAD(+) + H(+)</text>
        <dbReference type="Rhea" id="RHEA:24384"/>
        <dbReference type="ChEBI" id="CHEBI:15377"/>
        <dbReference type="ChEBI" id="CHEBI:15378"/>
        <dbReference type="ChEBI" id="CHEBI:29985"/>
        <dbReference type="ChEBI" id="CHEBI:30616"/>
        <dbReference type="ChEBI" id="CHEBI:33019"/>
        <dbReference type="ChEBI" id="CHEBI:57540"/>
        <dbReference type="ChEBI" id="CHEBI:58359"/>
        <dbReference type="ChEBI" id="CHEBI:58437"/>
        <dbReference type="ChEBI" id="CHEBI:456215"/>
        <dbReference type="EC" id="6.3.5.1"/>
    </reaction>
</comment>
<dbReference type="PATRIC" id="fig|28092.6.peg.2827"/>
<feature type="binding site" evidence="7">
    <location>
        <position position="128"/>
    </location>
    <ligand>
        <name>L-glutamine</name>
        <dbReference type="ChEBI" id="CHEBI:58359"/>
    </ligand>
</feature>
<comment type="pathway">
    <text evidence="1 7 8">Cofactor biosynthesis; NAD(+) biosynthesis; NAD(+) from deamido-NAD(+) (L-Gln route): step 1/1.</text>
</comment>
<dbReference type="FunFam" id="1.10.10.1140:FF:000001">
    <property type="entry name" value="Glutamine-dependent NAD(+) synthetase"/>
    <property type="match status" value="1"/>
</dbReference>
<dbReference type="InterPro" id="IPR003694">
    <property type="entry name" value="NAD_synthase"/>
</dbReference>
<comment type="similarity">
    <text evidence="9">Belongs to the NAD synthetase family.</text>
</comment>
<feature type="binding site" evidence="7">
    <location>
        <position position="635"/>
    </location>
    <ligand>
        <name>deamido-NAD(+)</name>
        <dbReference type="ChEBI" id="CHEBI:58437"/>
        <note>ligand shared between two neighboring subunits</note>
    </ligand>
</feature>
<dbReference type="Gene3D" id="3.60.110.10">
    <property type="entry name" value="Carbon-nitrogen hydrolase"/>
    <property type="match status" value="1"/>
</dbReference>
<dbReference type="GO" id="GO:0008795">
    <property type="term" value="F:NAD+ synthase activity"/>
    <property type="evidence" value="ECO:0007669"/>
    <property type="project" value="UniProtKB-UniRule"/>
</dbReference>
<feature type="active site" description="For glutaminase activity" evidence="7">
    <location>
        <position position="122"/>
    </location>
</feature>
<dbReference type="UniPathway" id="UPA00253">
    <property type="reaction ID" value="UER00334"/>
</dbReference>
<comment type="similarity">
    <text evidence="2 7 8">In the C-terminal section; belongs to the NAD synthetase family.</text>
</comment>
<evidence type="ECO:0000256" key="1">
    <source>
        <dbReference type="ARBA" id="ARBA00005188"/>
    </source>
</evidence>
<feature type="active site" description="Proton acceptor; for glutaminase activity" evidence="7">
    <location>
        <position position="53"/>
    </location>
</feature>
<dbReference type="STRING" id="28092.WM40_12035"/>
<dbReference type="GO" id="GO:0005737">
    <property type="term" value="C:cytoplasm"/>
    <property type="evidence" value="ECO:0007669"/>
    <property type="project" value="InterPro"/>
</dbReference>
<name>A0A0F5K1L9_9BURK</name>
<dbReference type="InterPro" id="IPR014445">
    <property type="entry name" value="Gln-dep_NAD_synthase"/>
</dbReference>
<dbReference type="HAMAP" id="MF_02090">
    <property type="entry name" value="NadE_glutamine_dep"/>
    <property type="match status" value="1"/>
</dbReference>
<protein>
    <recommendedName>
        <fullName evidence="7 8">Glutamine-dependent NAD(+) synthetase</fullName>
        <ecNumber evidence="7 8">6.3.5.1</ecNumber>
    </recommendedName>
    <alternativeName>
        <fullName evidence="7 8">NAD(+) synthase [glutamine-hydrolyzing]</fullName>
    </alternativeName>
</protein>
<dbReference type="Gene3D" id="1.10.10.1140">
    <property type="entry name" value="Glutamine-dependent NAD+ synthetase, C-terminal domain"/>
    <property type="match status" value="1"/>
</dbReference>
<evidence type="ECO:0000313" key="12">
    <source>
        <dbReference type="EMBL" id="KKB63447.1"/>
    </source>
</evidence>
<dbReference type="PIRSF" id="PIRSF006630">
    <property type="entry name" value="NADS_GAT"/>
    <property type="match status" value="1"/>
</dbReference>
<dbReference type="NCBIfam" id="TIGR00552">
    <property type="entry name" value="nadE"/>
    <property type="match status" value="1"/>
</dbReference>
<dbReference type="PANTHER" id="PTHR23090:SF9">
    <property type="entry name" value="GLUTAMINE-DEPENDENT NAD(+) SYNTHETASE"/>
    <property type="match status" value="1"/>
</dbReference>
<feature type="active site" description="Nucleophile; for glutaminase activity" evidence="7">
    <location>
        <position position="178"/>
    </location>
</feature>
<dbReference type="InterPro" id="IPR014729">
    <property type="entry name" value="Rossmann-like_a/b/a_fold"/>
</dbReference>
<feature type="domain" description="CN hydrolase" evidence="11">
    <location>
        <begin position="13"/>
        <end position="278"/>
    </location>
</feature>
<dbReference type="Pfam" id="PF02540">
    <property type="entry name" value="NAD_synthase"/>
    <property type="match status" value="1"/>
</dbReference>
<gene>
    <name evidence="7 12" type="primary">nadE</name>
    <name evidence="12" type="ORF">WM40_12035</name>
</gene>
<dbReference type="GO" id="GO:0009435">
    <property type="term" value="P:NAD+ biosynthetic process"/>
    <property type="evidence" value="ECO:0007669"/>
    <property type="project" value="UniProtKB-UniRule"/>
</dbReference>
<dbReference type="GO" id="GO:0005524">
    <property type="term" value="F:ATP binding"/>
    <property type="evidence" value="ECO:0007669"/>
    <property type="project" value="UniProtKB-UniRule"/>
</dbReference>
<keyword evidence="13" id="KW-1185">Reference proteome</keyword>
<feature type="binding site" evidence="7">
    <location>
        <begin position="367"/>
        <end position="374"/>
    </location>
    <ligand>
        <name>ATP</name>
        <dbReference type="ChEBI" id="CHEBI:30616"/>
    </ligand>
</feature>
<feature type="region of interest" description="Disordered" evidence="10">
    <location>
        <begin position="640"/>
        <end position="660"/>
    </location>
</feature>
<keyword evidence="3 7" id="KW-0436">Ligase</keyword>
<dbReference type="InterPro" id="IPR022310">
    <property type="entry name" value="NAD/GMP_synthase"/>
</dbReference>
<accession>A0A0F5K1L9</accession>
<feature type="binding site" evidence="7">
    <location>
        <position position="211"/>
    </location>
    <ligand>
        <name>L-glutamine</name>
        <dbReference type="ChEBI" id="CHEBI:58359"/>
    </ligand>
</feature>
<dbReference type="GO" id="GO:0004359">
    <property type="term" value="F:glutaminase activity"/>
    <property type="evidence" value="ECO:0007669"/>
    <property type="project" value="InterPro"/>
</dbReference>
<evidence type="ECO:0000256" key="10">
    <source>
        <dbReference type="SAM" id="MobiDB-lite"/>
    </source>
</evidence>
<keyword evidence="4 7" id="KW-0547">Nucleotide-binding</keyword>
<feature type="binding site" evidence="7">
    <location>
        <position position="205"/>
    </location>
    <ligand>
        <name>L-glutamine</name>
        <dbReference type="ChEBI" id="CHEBI:58359"/>
    </ligand>
</feature>
<evidence type="ECO:0000256" key="8">
    <source>
        <dbReference type="PIRNR" id="PIRNR006630"/>
    </source>
</evidence>
<dbReference type="EMBL" id="LAQU01000010">
    <property type="protein sequence ID" value="KKB63447.1"/>
    <property type="molecule type" value="Genomic_DNA"/>
</dbReference>
<dbReference type="PANTHER" id="PTHR23090">
    <property type="entry name" value="NH 3 /GLUTAMINE-DEPENDENT NAD + SYNTHETASE"/>
    <property type="match status" value="1"/>
</dbReference>
<evidence type="ECO:0000313" key="13">
    <source>
        <dbReference type="Proteomes" id="UP000033618"/>
    </source>
</evidence>
<dbReference type="NCBIfam" id="NF002730">
    <property type="entry name" value="PRK02628.1"/>
    <property type="match status" value="1"/>
</dbReference>
<dbReference type="Gene3D" id="3.40.50.620">
    <property type="entry name" value="HUPs"/>
    <property type="match status" value="1"/>
</dbReference>
<feature type="binding site" evidence="7">
    <location>
        <position position="457"/>
    </location>
    <ligand>
        <name>deamido-NAD(+)</name>
        <dbReference type="ChEBI" id="CHEBI:58437"/>
        <note>ligand shared between two neighboring subunits</note>
    </ligand>
</feature>
<dbReference type="PROSITE" id="PS50263">
    <property type="entry name" value="CN_HYDROLASE"/>
    <property type="match status" value="1"/>
</dbReference>
<evidence type="ECO:0000256" key="9">
    <source>
        <dbReference type="RuleBase" id="RU003811"/>
    </source>
</evidence>
<dbReference type="CDD" id="cd00553">
    <property type="entry name" value="NAD_synthase"/>
    <property type="match status" value="1"/>
</dbReference>
<dbReference type="RefSeq" id="WP_046152954.1">
    <property type="nucleotide sequence ID" value="NZ_CADFGU010000003.1"/>
</dbReference>